<proteinExistence type="predicted"/>
<dbReference type="GO" id="GO:0003677">
    <property type="term" value="F:DNA binding"/>
    <property type="evidence" value="ECO:0007669"/>
    <property type="project" value="InterPro"/>
</dbReference>
<keyword evidence="6" id="KW-1185">Reference proteome</keyword>
<dbReference type="Proteomes" id="UP000234483">
    <property type="component" value="Unassembled WGS sequence"/>
</dbReference>
<dbReference type="KEGG" id="cfh:C1707_01790"/>
<sequence>MEVRMSLAKRKPVEVAAGPGVLDLSRFSAANRRRLSGPALRTFLSIADLWGLTEDERLLVLGLPSRSTYYNWIKAVREHRDVTLDLDMLTRISAVLGVHQALGVLHASEREGVAWLRNPHAAPLFGGRPPIDLLTCGTQDGLISVRRFLDAARGGLYMPPGDLDRDFRPYEDGEIVFS</sequence>
<feature type="domain" description="Antitoxin Xre-like helix-turn-helix" evidence="2">
    <location>
        <begin position="31"/>
        <end position="95"/>
    </location>
</feature>
<dbReference type="EMBL" id="CP026100">
    <property type="protein sequence ID" value="AYV49419.1"/>
    <property type="molecule type" value="Genomic_DNA"/>
</dbReference>
<evidence type="ECO:0000313" key="4">
    <source>
        <dbReference type="EMBL" id="PLR19295.1"/>
    </source>
</evidence>
<dbReference type="OrthoDB" id="117888at2"/>
<dbReference type="AlphaFoldDB" id="A0A2N5CZS9"/>
<name>A0A2N5CZS9_9CAUL</name>
<dbReference type="Pfam" id="PF09722">
    <property type="entry name" value="Xre_MbcA_ParS_C"/>
    <property type="match status" value="1"/>
</dbReference>
<evidence type="ECO:0000259" key="1">
    <source>
        <dbReference type="Pfam" id="PF09722"/>
    </source>
</evidence>
<dbReference type="InterPro" id="IPR024467">
    <property type="entry name" value="Xre/MbcA/ParS-like_toxin-bd"/>
</dbReference>
<reference evidence="4 5" key="1">
    <citation type="submission" date="2017-12" db="EMBL/GenBank/DDBJ databases">
        <title>The genome sequence of Caulobacter flavus CGMCC1 15093.</title>
        <authorList>
            <person name="Gao J."/>
            <person name="Mao X."/>
            <person name="Sun J."/>
        </authorList>
    </citation>
    <scope>NUCLEOTIDE SEQUENCE [LARGE SCALE GENOMIC DNA]</scope>
    <source>
        <strain evidence="4 5">CGMCC1 15093</strain>
    </source>
</reference>
<evidence type="ECO:0000313" key="3">
    <source>
        <dbReference type="EMBL" id="AYV49419.1"/>
    </source>
</evidence>
<organism evidence="4 5">
    <name type="scientific">Caulobacter flavus</name>
    <dbReference type="NCBI Taxonomy" id="1679497"/>
    <lineage>
        <taxon>Bacteria</taxon>
        <taxon>Pseudomonadati</taxon>
        <taxon>Pseudomonadota</taxon>
        <taxon>Alphaproteobacteria</taxon>
        <taxon>Caulobacterales</taxon>
        <taxon>Caulobacteraceae</taxon>
        <taxon>Caulobacter</taxon>
    </lineage>
</organism>
<dbReference type="InterPro" id="IPR046847">
    <property type="entry name" value="Xre-like_HTH"/>
</dbReference>
<evidence type="ECO:0000313" key="5">
    <source>
        <dbReference type="Proteomes" id="UP000234483"/>
    </source>
</evidence>
<dbReference type="EMBL" id="PJRQ01000008">
    <property type="protein sequence ID" value="PLR19295.1"/>
    <property type="molecule type" value="Genomic_DNA"/>
</dbReference>
<feature type="domain" description="Antitoxin Xre/MbcA/ParS-like toxin-binding" evidence="1">
    <location>
        <begin position="108"/>
        <end position="155"/>
    </location>
</feature>
<accession>A0A2N5CZS9</accession>
<reference evidence="3 6" key="2">
    <citation type="submission" date="2018-01" db="EMBL/GenBank/DDBJ databases">
        <title>Complete genome sequence of Caulobacter flavus RHGG3.</title>
        <authorList>
            <person name="Yang E."/>
        </authorList>
    </citation>
    <scope>NUCLEOTIDE SEQUENCE [LARGE SCALE GENOMIC DNA]</scope>
    <source>
        <strain evidence="3 6">RHGG3</strain>
    </source>
</reference>
<dbReference type="Proteomes" id="UP000281192">
    <property type="component" value="Chromosome"/>
</dbReference>
<evidence type="ECO:0000313" key="6">
    <source>
        <dbReference type="Proteomes" id="UP000281192"/>
    </source>
</evidence>
<gene>
    <name evidence="3" type="ORF">C1707_01790</name>
    <name evidence="4" type="ORF">CFHF_04380</name>
</gene>
<evidence type="ECO:0000259" key="2">
    <source>
        <dbReference type="Pfam" id="PF20432"/>
    </source>
</evidence>
<protein>
    <submittedName>
        <fullName evidence="4">Uncharacterized protein</fullName>
    </submittedName>
</protein>
<dbReference type="Pfam" id="PF20432">
    <property type="entry name" value="Xre-like-HTH"/>
    <property type="match status" value="1"/>
</dbReference>